<feature type="binding site" evidence="10">
    <location>
        <position position="133"/>
    </location>
    <ligand>
        <name>L-histidine</name>
        <dbReference type="ChEBI" id="CHEBI:57595"/>
    </ligand>
</feature>
<dbReference type="Proteomes" id="UP000528322">
    <property type="component" value="Unassembled WGS sequence"/>
</dbReference>
<comment type="pathway">
    <text evidence="2 9">Amino-acid biosynthesis; L-histidine biosynthesis; L-histidine from 5-phospho-alpha-D-ribose 1-diphosphate: step 1/9.</text>
</comment>
<feature type="binding site" evidence="10">
    <location>
        <begin position="85"/>
        <end position="87"/>
    </location>
    <ligand>
        <name>L-histidine</name>
        <dbReference type="ChEBI" id="CHEBI:57595"/>
    </ligand>
</feature>
<dbReference type="InterPro" id="IPR004516">
    <property type="entry name" value="HisRS/HisZ"/>
</dbReference>
<dbReference type="NCBIfam" id="TIGR00443">
    <property type="entry name" value="hisZ_biosyn_reg"/>
    <property type="match status" value="1"/>
</dbReference>
<dbReference type="HAMAP" id="MF_00125">
    <property type="entry name" value="HisZ"/>
    <property type="match status" value="1"/>
</dbReference>
<dbReference type="Pfam" id="PF13393">
    <property type="entry name" value="tRNA-synt_His"/>
    <property type="match status" value="1"/>
</dbReference>
<dbReference type="RefSeq" id="WP_183731676.1">
    <property type="nucleotide sequence ID" value="NZ_JACHID010000007.1"/>
</dbReference>
<dbReference type="Gene3D" id="3.30.930.10">
    <property type="entry name" value="Bira Bifunctional Protein, Domain 2"/>
    <property type="match status" value="1"/>
</dbReference>
<evidence type="ECO:0000256" key="3">
    <source>
        <dbReference type="ARBA" id="ARBA00005539"/>
    </source>
</evidence>
<protein>
    <recommendedName>
        <fullName evidence="4 9">ATP phosphoribosyltransferase regulatory subunit</fullName>
    </recommendedName>
</protein>
<dbReference type="SUPFAM" id="SSF55681">
    <property type="entry name" value="Class II aaRS and biotin synthetases"/>
    <property type="match status" value="1"/>
</dbReference>
<keyword evidence="12" id="KW-0808">Transferase</keyword>
<keyword evidence="7 9" id="KW-0368">Histidine biosynthesis</keyword>
<evidence type="ECO:0000256" key="7">
    <source>
        <dbReference type="ARBA" id="ARBA00023102"/>
    </source>
</evidence>
<dbReference type="PIRSF" id="PIRSF001549">
    <property type="entry name" value="His-tRNA_synth"/>
    <property type="match status" value="1"/>
</dbReference>
<dbReference type="EMBL" id="JACHID010000007">
    <property type="protein sequence ID" value="MBB5021989.1"/>
    <property type="molecule type" value="Genomic_DNA"/>
</dbReference>
<dbReference type="UniPathway" id="UPA00031">
    <property type="reaction ID" value="UER00006"/>
</dbReference>
<evidence type="ECO:0000256" key="10">
    <source>
        <dbReference type="PIRSR" id="PIRSR001549-1"/>
    </source>
</evidence>
<sequence length="385" mass="42654">MNRTPQEPRDIPKGFRAYLSQEAEALASTEASLVQTFANWGYERLYTPSLEYEDVIGRGLNDRILTNSYRIIDTLTGRVLLLRPDFTPSIARAYSTATTQLGQCARLCYSGPVFRSINKHEGNRAQTWQAGCEFFGCDSLFADQEIIELCLQAVQKVNSHNLNLVLTHSGFIRGVLQALEVAPAIEQAMVETLHRKDATDLEALLAESGTTYSNREVLLKLPSLIGDQAVIEKARDLVINPVSLAALDELQTLVEMLSDLDVTITIDLSELSNLNYYTGCSFELYDEDCDIKVAGGGRYDNLTAKYDCPTPAVGFAINTSHLCTAGQTGETQPNLDYFVYSESDDLQKVQQEVQRLRSEGQRVSWSLAEGASSWKGRAVNSLQLP</sequence>
<feature type="binding site" evidence="10">
    <location>
        <position position="115"/>
    </location>
    <ligand>
        <name>L-histidine</name>
        <dbReference type="ChEBI" id="CHEBI:57595"/>
    </ligand>
</feature>
<comment type="caution">
    <text evidence="12">The sequence shown here is derived from an EMBL/GenBank/DDBJ whole genome shotgun (WGS) entry which is preliminary data.</text>
</comment>
<evidence type="ECO:0000313" key="13">
    <source>
        <dbReference type="Proteomes" id="UP000528322"/>
    </source>
</evidence>
<dbReference type="PANTHER" id="PTHR43707:SF6">
    <property type="entry name" value="ATP PHOSPHORIBOSYLTRANSFERASE REGULATORY SUBUNIT"/>
    <property type="match status" value="1"/>
</dbReference>
<name>A0A7W8DH32_9BACT</name>
<evidence type="ECO:0000256" key="4">
    <source>
        <dbReference type="ARBA" id="ARBA00020397"/>
    </source>
</evidence>
<comment type="function">
    <text evidence="8 9">Required for the first step of histidine biosynthesis. May allow the feedback regulation of ATP phosphoribosyltransferase activity by histidine.</text>
</comment>
<evidence type="ECO:0000259" key="11">
    <source>
        <dbReference type="Pfam" id="PF13393"/>
    </source>
</evidence>
<keyword evidence="13" id="KW-1185">Reference proteome</keyword>
<dbReference type="GO" id="GO:0005737">
    <property type="term" value="C:cytoplasm"/>
    <property type="evidence" value="ECO:0007669"/>
    <property type="project" value="UniProtKB-SubCell"/>
</dbReference>
<comment type="subcellular location">
    <subcellularLocation>
        <location evidence="1 9">Cytoplasm</location>
    </subcellularLocation>
</comment>
<keyword evidence="6 9" id="KW-0028">Amino-acid biosynthesis</keyword>
<dbReference type="AlphaFoldDB" id="A0A7W8DH32"/>
<comment type="miscellaneous">
    <text evidence="9">This function is generally fulfilled by the C-terminal part of HisG, which is missing in some bacteria such as this one.</text>
</comment>
<evidence type="ECO:0000256" key="2">
    <source>
        <dbReference type="ARBA" id="ARBA00004667"/>
    </source>
</evidence>
<comment type="subunit">
    <text evidence="9">Heteromultimer composed of HisG and HisZ subunits.</text>
</comment>
<evidence type="ECO:0000256" key="9">
    <source>
        <dbReference type="HAMAP-Rule" id="MF_00125"/>
    </source>
</evidence>
<comment type="similarity">
    <text evidence="3 9">Belongs to the class-II aminoacyl-tRNA synthetase family. HisZ subfamily.</text>
</comment>
<evidence type="ECO:0000256" key="8">
    <source>
        <dbReference type="ARBA" id="ARBA00025246"/>
    </source>
</evidence>
<feature type="domain" description="Class II Histidinyl-tRNA synthetase (HisRS)-like catalytic core" evidence="11">
    <location>
        <begin position="14"/>
        <end position="320"/>
    </location>
</feature>
<dbReference type="InterPro" id="IPR004517">
    <property type="entry name" value="HisZ"/>
</dbReference>
<dbReference type="InterPro" id="IPR045864">
    <property type="entry name" value="aa-tRNA-synth_II/BPL/LPL"/>
</dbReference>
<keyword evidence="12" id="KW-0328">Glycosyltransferase</keyword>
<dbReference type="CDD" id="cd00773">
    <property type="entry name" value="HisRS-like_core"/>
    <property type="match status" value="1"/>
</dbReference>
<evidence type="ECO:0000313" key="12">
    <source>
        <dbReference type="EMBL" id="MBB5021989.1"/>
    </source>
</evidence>
<keyword evidence="5 9" id="KW-0963">Cytoplasm</keyword>
<dbReference type="GO" id="GO:0006427">
    <property type="term" value="P:histidyl-tRNA aminoacylation"/>
    <property type="evidence" value="ECO:0007669"/>
    <property type="project" value="TreeGrafter"/>
</dbReference>
<reference evidence="12 13" key="1">
    <citation type="submission" date="2020-08" db="EMBL/GenBank/DDBJ databases">
        <title>Genomic Encyclopedia of Type Strains, Phase IV (KMG-IV): sequencing the most valuable type-strain genomes for metagenomic binning, comparative biology and taxonomic classification.</title>
        <authorList>
            <person name="Goeker M."/>
        </authorList>
    </citation>
    <scope>NUCLEOTIDE SEQUENCE [LARGE SCALE GENOMIC DNA]</scope>
    <source>
        <strain evidence="12 13">DSM 22071</strain>
    </source>
</reference>
<feature type="binding site" evidence="10">
    <location>
        <position position="129"/>
    </location>
    <ligand>
        <name>L-histidine</name>
        <dbReference type="ChEBI" id="CHEBI:57595"/>
    </ligand>
</feature>
<dbReference type="GO" id="GO:0004821">
    <property type="term" value="F:histidine-tRNA ligase activity"/>
    <property type="evidence" value="ECO:0007669"/>
    <property type="project" value="TreeGrafter"/>
</dbReference>
<dbReference type="InterPro" id="IPR041715">
    <property type="entry name" value="HisRS-like_core"/>
</dbReference>
<gene>
    <name evidence="9" type="primary">hisZ</name>
    <name evidence="12" type="ORF">HNR37_001306</name>
</gene>
<dbReference type="GO" id="GO:0016757">
    <property type="term" value="F:glycosyltransferase activity"/>
    <property type="evidence" value="ECO:0007669"/>
    <property type="project" value="UniProtKB-KW"/>
</dbReference>
<dbReference type="GO" id="GO:0000105">
    <property type="term" value="P:L-histidine biosynthetic process"/>
    <property type="evidence" value="ECO:0007669"/>
    <property type="project" value="UniProtKB-UniRule"/>
</dbReference>
<evidence type="ECO:0000256" key="1">
    <source>
        <dbReference type="ARBA" id="ARBA00004496"/>
    </source>
</evidence>
<evidence type="ECO:0000256" key="6">
    <source>
        <dbReference type="ARBA" id="ARBA00022605"/>
    </source>
</evidence>
<feature type="binding site" evidence="10">
    <location>
        <begin position="276"/>
        <end position="277"/>
    </location>
    <ligand>
        <name>L-histidine</name>
        <dbReference type="ChEBI" id="CHEBI:57595"/>
    </ligand>
</feature>
<evidence type="ECO:0000256" key="5">
    <source>
        <dbReference type="ARBA" id="ARBA00022490"/>
    </source>
</evidence>
<organism evidence="12 13">
    <name type="scientific">Desulfurispira natronophila</name>
    <dbReference type="NCBI Taxonomy" id="682562"/>
    <lineage>
        <taxon>Bacteria</taxon>
        <taxon>Pseudomonadati</taxon>
        <taxon>Chrysiogenota</taxon>
        <taxon>Chrysiogenia</taxon>
        <taxon>Chrysiogenales</taxon>
        <taxon>Chrysiogenaceae</taxon>
        <taxon>Desulfurispira</taxon>
    </lineage>
</organism>
<proteinExistence type="inferred from homology"/>
<accession>A0A7W8DH32</accession>
<dbReference type="PANTHER" id="PTHR43707">
    <property type="entry name" value="HISTIDYL-TRNA SYNTHETASE"/>
    <property type="match status" value="1"/>
</dbReference>